<evidence type="ECO:0000313" key="3">
    <source>
        <dbReference type="EMBL" id="MCC2221003.1"/>
    </source>
</evidence>
<dbReference type="Gene3D" id="3.10.290.10">
    <property type="entry name" value="RNA-binding S4 domain"/>
    <property type="match status" value="1"/>
</dbReference>
<gene>
    <name evidence="3" type="ORF">LKD48_04990</name>
</gene>
<keyword evidence="4" id="KW-1185">Reference proteome</keyword>
<dbReference type="Pfam" id="PF17774">
    <property type="entry name" value="YlmH_RBD"/>
    <property type="match status" value="1"/>
</dbReference>
<dbReference type="SUPFAM" id="SSF55174">
    <property type="entry name" value="Alpha-L RNA-binding motif"/>
    <property type="match status" value="1"/>
</dbReference>
<dbReference type="InterPro" id="IPR012677">
    <property type="entry name" value="Nucleotide-bd_a/b_plait_sf"/>
</dbReference>
<comment type="caution">
    <text evidence="3">The sequence shown here is derived from an EMBL/GenBank/DDBJ whole genome shotgun (WGS) entry which is preliminary data.</text>
</comment>
<dbReference type="CDD" id="cd00165">
    <property type="entry name" value="S4"/>
    <property type="match status" value="1"/>
</dbReference>
<name>A0AAE3JBU3_9FIRM</name>
<organism evidence="3 4">
    <name type="scientific">Anthropogastromicrobium aceti</name>
    <dbReference type="NCBI Taxonomy" id="2981768"/>
    <lineage>
        <taxon>Bacteria</taxon>
        <taxon>Bacillati</taxon>
        <taxon>Bacillota</taxon>
        <taxon>Clostridia</taxon>
        <taxon>Lachnospirales</taxon>
        <taxon>Lachnospiraceae</taxon>
        <taxon>Anthropogastromicrobium</taxon>
    </lineage>
</organism>
<accession>A0AAE3JBU3</accession>
<dbReference type="GO" id="GO:0003723">
    <property type="term" value="F:RNA binding"/>
    <property type="evidence" value="ECO:0007669"/>
    <property type="project" value="UniProtKB-KW"/>
</dbReference>
<dbReference type="Pfam" id="PF01479">
    <property type="entry name" value="S4"/>
    <property type="match status" value="1"/>
</dbReference>
<dbReference type="InterPro" id="IPR036986">
    <property type="entry name" value="S4_RNA-bd_sf"/>
</dbReference>
<protein>
    <submittedName>
        <fullName evidence="3">YlmH/Sll1252 family protein</fullName>
    </submittedName>
</protein>
<dbReference type="Gene3D" id="3.30.70.330">
    <property type="match status" value="1"/>
</dbReference>
<dbReference type="InterPro" id="IPR040591">
    <property type="entry name" value="RqcP2_RBD"/>
</dbReference>
<dbReference type="InterPro" id="IPR002942">
    <property type="entry name" value="S4_RNA-bd"/>
</dbReference>
<dbReference type="Gene3D" id="3.30.1370.160">
    <property type="match status" value="1"/>
</dbReference>
<evidence type="ECO:0000313" key="4">
    <source>
        <dbReference type="Proteomes" id="UP001198200"/>
    </source>
</evidence>
<dbReference type="PROSITE" id="PS50889">
    <property type="entry name" value="S4"/>
    <property type="match status" value="1"/>
</dbReference>
<dbReference type="Proteomes" id="UP001198200">
    <property type="component" value="Unassembled WGS sequence"/>
</dbReference>
<keyword evidence="1" id="KW-0694">RNA-binding</keyword>
<evidence type="ECO:0000259" key="2">
    <source>
        <dbReference type="SMART" id="SM00363"/>
    </source>
</evidence>
<dbReference type="SMART" id="SM00363">
    <property type="entry name" value="S4"/>
    <property type="match status" value="1"/>
</dbReference>
<feature type="domain" description="RNA-binding S4" evidence="2">
    <location>
        <begin position="176"/>
        <end position="233"/>
    </location>
</feature>
<evidence type="ECO:0000256" key="1">
    <source>
        <dbReference type="PROSITE-ProRule" id="PRU00182"/>
    </source>
</evidence>
<sequence length="252" mass="28431">MNKEEQMICSHLLDLAEACDRRGYPMGSDFLTLNEQNLFLAFSKDKLPPVSMEMCGGYELAERKIIFYKLVGVGEEYPAPISLLSVQPLMKKFSEELTHRDYLGALMNLGISRTKTGDIIVQDKQAYLIVSELIADYICENLTRIRHTSVMCRQIDWQEFDYKPQVKEVMGSIASVRLDAVIGLAFSQSRSKLTGYISEEKVQVNGKVITSNAYNLKENDLISVRGLGKFRYKGTSAVTKKGRLMASVEVFV</sequence>
<dbReference type="AlphaFoldDB" id="A0AAE3JBU3"/>
<proteinExistence type="predicted"/>
<reference evidence="3 4" key="1">
    <citation type="submission" date="2021-10" db="EMBL/GenBank/DDBJ databases">
        <title>Anaerobic single-cell dispensing facilitates the cultivation of human gut bacteria.</title>
        <authorList>
            <person name="Afrizal A."/>
        </authorList>
    </citation>
    <scope>NUCLEOTIDE SEQUENCE [LARGE SCALE GENOMIC DNA]</scope>
    <source>
        <strain evidence="3 4">CLA-AA-H224</strain>
    </source>
</reference>
<dbReference type="RefSeq" id="WP_308731393.1">
    <property type="nucleotide sequence ID" value="NZ_JAJEQN010000009.1"/>
</dbReference>
<dbReference type="EMBL" id="JAJEQN010000009">
    <property type="protein sequence ID" value="MCC2221003.1"/>
    <property type="molecule type" value="Genomic_DNA"/>
</dbReference>